<reference evidence="9 10" key="1">
    <citation type="submission" date="2020-08" db="EMBL/GenBank/DDBJ databases">
        <title>Genomic Encyclopedia of Type Strains, Phase IV (KMG-IV): sequencing the most valuable type-strain genomes for metagenomic binning, comparative biology and taxonomic classification.</title>
        <authorList>
            <person name="Goeker M."/>
        </authorList>
    </citation>
    <scope>NUCLEOTIDE SEQUENCE [LARGE SCALE GENOMIC DNA]</scope>
    <source>
        <strain evidence="9 10">DSM 102850</strain>
    </source>
</reference>
<dbReference type="GO" id="GO:0055085">
    <property type="term" value="P:transmembrane transport"/>
    <property type="evidence" value="ECO:0007669"/>
    <property type="project" value="InterPro"/>
</dbReference>
<dbReference type="RefSeq" id="WP_183817156.1">
    <property type="nucleotide sequence ID" value="NZ_JACHOB010000002.1"/>
</dbReference>
<accession>A0A840I4N7</accession>
<name>A0A840I4N7_9PROT</name>
<dbReference type="PANTHER" id="PTHR36838">
    <property type="entry name" value="AUXIN EFFLUX CARRIER FAMILY PROTEIN"/>
    <property type="match status" value="1"/>
</dbReference>
<feature type="transmembrane region" description="Helical" evidence="8">
    <location>
        <begin position="123"/>
        <end position="147"/>
    </location>
</feature>
<evidence type="ECO:0000256" key="8">
    <source>
        <dbReference type="SAM" id="Phobius"/>
    </source>
</evidence>
<dbReference type="AlphaFoldDB" id="A0A840I4N7"/>
<keyword evidence="4" id="KW-1003">Cell membrane</keyword>
<keyword evidence="10" id="KW-1185">Reference proteome</keyword>
<evidence type="ECO:0000256" key="3">
    <source>
        <dbReference type="ARBA" id="ARBA00022448"/>
    </source>
</evidence>
<dbReference type="GO" id="GO:0005886">
    <property type="term" value="C:plasma membrane"/>
    <property type="evidence" value="ECO:0007669"/>
    <property type="project" value="UniProtKB-SubCell"/>
</dbReference>
<comment type="similarity">
    <text evidence="2">Belongs to the auxin efflux carrier (TC 2.A.69) family.</text>
</comment>
<dbReference type="PANTHER" id="PTHR36838:SF4">
    <property type="entry name" value="AUXIN EFFLUX CARRIER FAMILY PROTEIN"/>
    <property type="match status" value="1"/>
</dbReference>
<dbReference type="Gene3D" id="1.20.1530.20">
    <property type="match status" value="1"/>
</dbReference>
<feature type="transmembrane region" description="Helical" evidence="8">
    <location>
        <begin position="34"/>
        <end position="53"/>
    </location>
</feature>
<comment type="caution">
    <text evidence="9">The sequence shown here is derived from an EMBL/GenBank/DDBJ whole genome shotgun (WGS) entry which is preliminary data.</text>
</comment>
<dbReference type="InterPro" id="IPR004776">
    <property type="entry name" value="Mem_transp_PIN-like"/>
</dbReference>
<dbReference type="Pfam" id="PF03547">
    <property type="entry name" value="Mem_trans"/>
    <property type="match status" value="1"/>
</dbReference>
<gene>
    <name evidence="9" type="ORF">GGQ59_001504</name>
</gene>
<protein>
    <recommendedName>
        <fullName evidence="11">AEC family transporter</fullName>
    </recommendedName>
</protein>
<proteinExistence type="inferred from homology"/>
<evidence type="ECO:0000313" key="10">
    <source>
        <dbReference type="Proteomes" id="UP000563524"/>
    </source>
</evidence>
<evidence type="ECO:0000256" key="4">
    <source>
        <dbReference type="ARBA" id="ARBA00022475"/>
    </source>
</evidence>
<feature type="transmembrane region" description="Helical" evidence="8">
    <location>
        <begin position="195"/>
        <end position="215"/>
    </location>
</feature>
<dbReference type="EMBL" id="JACHOB010000002">
    <property type="protein sequence ID" value="MBB4658990.1"/>
    <property type="molecule type" value="Genomic_DNA"/>
</dbReference>
<keyword evidence="7 8" id="KW-0472">Membrane</keyword>
<organism evidence="9 10">
    <name type="scientific">Parvularcula dongshanensis</name>
    <dbReference type="NCBI Taxonomy" id="1173995"/>
    <lineage>
        <taxon>Bacteria</taxon>
        <taxon>Pseudomonadati</taxon>
        <taxon>Pseudomonadota</taxon>
        <taxon>Alphaproteobacteria</taxon>
        <taxon>Parvularculales</taxon>
        <taxon>Parvularculaceae</taxon>
        <taxon>Parvularcula</taxon>
    </lineage>
</organism>
<keyword evidence="6 8" id="KW-1133">Transmembrane helix</keyword>
<comment type="subcellular location">
    <subcellularLocation>
        <location evidence="1">Cell membrane</location>
        <topology evidence="1">Multi-pass membrane protein</topology>
    </subcellularLocation>
</comment>
<dbReference type="Proteomes" id="UP000563524">
    <property type="component" value="Unassembled WGS sequence"/>
</dbReference>
<feature type="transmembrane region" description="Helical" evidence="8">
    <location>
        <begin position="6"/>
        <end position="22"/>
    </location>
</feature>
<keyword evidence="5 8" id="KW-0812">Transmembrane</keyword>
<keyword evidence="3" id="KW-0813">Transport</keyword>
<evidence type="ECO:0000256" key="7">
    <source>
        <dbReference type="ARBA" id="ARBA00023136"/>
    </source>
</evidence>
<dbReference type="InterPro" id="IPR038770">
    <property type="entry name" value="Na+/solute_symporter_sf"/>
</dbReference>
<feature type="transmembrane region" description="Helical" evidence="8">
    <location>
        <begin position="159"/>
        <end position="183"/>
    </location>
</feature>
<evidence type="ECO:0000256" key="6">
    <source>
        <dbReference type="ARBA" id="ARBA00022989"/>
    </source>
</evidence>
<feature type="transmembrane region" description="Helical" evidence="8">
    <location>
        <begin position="248"/>
        <end position="271"/>
    </location>
</feature>
<evidence type="ECO:0000256" key="1">
    <source>
        <dbReference type="ARBA" id="ARBA00004651"/>
    </source>
</evidence>
<sequence length="305" mass="30855">MSPLVSGLIPIAGSIAFGWLLRRSGLVRAELWPAITRLAYQALLPAVLYVTLASTDYAGVPVGSFLGAMTLGFLAMAAISLGAGLALPMGGPTLTSVFQGGLRINGFVVLALAEAAFPPEGVVLVAIMFSVMVPLVNVLAVAVLTIFCRQDRAPSVSRVLSRIATNPLILGCLAGLAAAAFPVLRPAAVVETASLVGRAALPLILLTVGASLDFAALRAAPALLALSVTLKLIVAPLVFWGLGAVFGVTGAALAALMAIGAAPCAASAYVLARELGGNAELMAGHVTATTILAFAALPFWLHLAA</sequence>
<evidence type="ECO:0000256" key="2">
    <source>
        <dbReference type="ARBA" id="ARBA00010145"/>
    </source>
</evidence>
<evidence type="ECO:0000256" key="5">
    <source>
        <dbReference type="ARBA" id="ARBA00022692"/>
    </source>
</evidence>
<feature type="transmembrane region" description="Helical" evidence="8">
    <location>
        <begin position="222"/>
        <end position="242"/>
    </location>
</feature>
<evidence type="ECO:0008006" key="11">
    <source>
        <dbReference type="Google" id="ProtNLM"/>
    </source>
</evidence>
<feature type="transmembrane region" description="Helical" evidence="8">
    <location>
        <begin position="100"/>
        <end position="117"/>
    </location>
</feature>
<feature type="transmembrane region" description="Helical" evidence="8">
    <location>
        <begin position="65"/>
        <end position="88"/>
    </location>
</feature>
<feature type="transmembrane region" description="Helical" evidence="8">
    <location>
        <begin position="283"/>
        <end position="303"/>
    </location>
</feature>
<evidence type="ECO:0000313" key="9">
    <source>
        <dbReference type="EMBL" id="MBB4658990.1"/>
    </source>
</evidence>